<dbReference type="SUPFAM" id="SSF53335">
    <property type="entry name" value="S-adenosyl-L-methionine-dependent methyltransferases"/>
    <property type="match status" value="1"/>
</dbReference>
<dbReference type="AlphaFoldDB" id="A0A9W6UWS5"/>
<feature type="domain" description="Methyltransferase" evidence="3">
    <location>
        <begin position="36"/>
        <end position="125"/>
    </location>
</feature>
<evidence type="ECO:0000256" key="1">
    <source>
        <dbReference type="ARBA" id="ARBA00022603"/>
    </source>
</evidence>
<dbReference type="CDD" id="cd02440">
    <property type="entry name" value="AdoMet_MTases"/>
    <property type="match status" value="1"/>
</dbReference>
<protein>
    <recommendedName>
        <fullName evidence="3">Methyltransferase domain-containing protein</fullName>
    </recommendedName>
</protein>
<dbReference type="PANTHER" id="PTHR44942">
    <property type="entry name" value="METHYLTRANSF_11 DOMAIN-CONTAINING PROTEIN"/>
    <property type="match status" value="1"/>
</dbReference>
<organism evidence="4 5">
    <name type="scientific">Actinomadura rubrobrunea</name>
    <dbReference type="NCBI Taxonomy" id="115335"/>
    <lineage>
        <taxon>Bacteria</taxon>
        <taxon>Bacillati</taxon>
        <taxon>Actinomycetota</taxon>
        <taxon>Actinomycetes</taxon>
        <taxon>Streptosporangiales</taxon>
        <taxon>Thermomonosporaceae</taxon>
        <taxon>Actinomadura</taxon>
    </lineage>
</organism>
<sequence>MALSTSPDPVHDYWNHNTHYHDVVLSAVPRGCRAALDVGCGDGLLVRRLAPRAEHVTGIDASAEMIARARELNAGVDNVEFVEADFLEHDVPREHFDFVCSVAAIHHMDFTAGLTKMRDALRPGGSLAVISLASNGGVADLLYGAAGLPAHYFHRWRNRRRVGNPGAPIVDPSMTWAQVRDEALRLLPGARFRRHALWRYSIVWRKPR</sequence>
<proteinExistence type="predicted"/>
<dbReference type="EMBL" id="BSRZ01000015">
    <property type="protein sequence ID" value="GLW66514.1"/>
    <property type="molecule type" value="Genomic_DNA"/>
</dbReference>
<reference evidence="4" key="1">
    <citation type="submission" date="2023-02" db="EMBL/GenBank/DDBJ databases">
        <title>Actinomadura rubrobrunea NBRC 14622.</title>
        <authorList>
            <person name="Ichikawa N."/>
            <person name="Sato H."/>
            <person name="Tonouchi N."/>
        </authorList>
    </citation>
    <scope>NUCLEOTIDE SEQUENCE</scope>
    <source>
        <strain evidence="4">NBRC 14622</strain>
    </source>
</reference>
<gene>
    <name evidence="4" type="ORF">Arub01_47580</name>
</gene>
<evidence type="ECO:0000256" key="2">
    <source>
        <dbReference type="ARBA" id="ARBA00022679"/>
    </source>
</evidence>
<dbReference type="InterPro" id="IPR029063">
    <property type="entry name" value="SAM-dependent_MTases_sf"/>
</dbReference>
<dbReference type="PANTHER" id="PTHR44942:SF4">
    <property type="entry name" value="METHYLTRANSFERASE TYPE 11 DOMAIN-CONTAINING PROTEIN"/>
    <property type="match status" value="1"/>
</dbReference>
<dbReference type="Gene3D" id="3.40.50.150">
    <property type="entry name" value="Vaccinia Virus protein VP39"/>
    <property type="match status" value="1"/>
</dbReference>
<dbReference type="GO" id="GO:0032259">
    <property type="term" value="P:methylation"/>
    <property type="evidence" value="ECO:0007669"/>
    <property type="project" value="UniProtKB-KW"/>
</dbReference>
<keyword evidence="1" id="KW-0489">Methyltransferase</keyword>
<dbReference type="InterPro" id="IPR051052">
    <property type="entry name" value="Diverse_substrate_MTase"/>
</dbReference>
<dbReference type="GO" id="GO:0008168">
    <property type="term" value="F:methyltransferase activity"/>
    <property type="evidence" value="ECO:0007669"/>
    <property type="project" value="UniProtKB-KW"/>
</dbReference>
<accession>A0A9W6UWS5</accession>
<dbReference type="Proteomes" id="UP001165124">
    <property type="component" value="Unassembled WGS sequence"/>
</dbReference>
<name>A0A9W6UWS5_9ACTN</name>
<dbReference type="InterPro" id="IPR041698">
    <property type="entry name" value="Methyltransf_25"/>
</dbReference>
<evidence type="ECO:0000259" key="3">
    <source>
        <dbReference type="Pfam" id="PF13649"/>
    </source>
</evidence>
<evidence type="ECO:0000313" key="4">
    <source>
        <dbReference type="EMBL" id="GLW66514.1"/>
    </source>
</evidence>
<evidence type="ECO:0000313" key="5">
    <source>
        <dbReference type="Proteomes" id="UP001165124"/>
    </source>
</evidence>
<dbReference type="Pfam" id="PF13649">
    <property type="entry name" value="Methyltransf_25"/>
    <property type="match status" value="1"/>
</dbReference>
<keyword evidence="5" id="KW-1185">Reference proteome</keyword>
<comment type="caution">
    <text evidence="4">The sequence shown here is derived from an EMBL/GenBank/DDBJ whole genome shotgun (WGS) entry which is preliminary data.</text>
</comment>
<keyword evidence="2" id="KW-0808">Transferase</keyword>